<dbReference type="EMBL" id="CP012898">
    <property type="protein sequence ID" value="ALJ05272.1"/>
    <property type="molecule type" value="Genomic_DNA"/>
</dbReference>
<dbReference type="KEGG" id="ahz:APS56_09120"/>
<evidence type="ECO:0008006" key="6">
    <source>
        <dbReference type="Google" id="ProtNLM"/>
    </source>
</evidence>
<sequence length="863" mass="99275">MYKLCFFIFFLTYGFSFSQNLEESIYVAAETFINNQNETSLQLLNNKEASFKSQVKTKDEHLALVFLQSHKGYYLDTHSKLKQAITTYEDALNRFNKNDLANISNFDIIENCLIPLGNLYTKIGDYTNAESTIKQYSYIAQNNKNTNHQISATINLATLYQTIGKHETAIKIIDDGLKKLNTSSNKRKHLQRIKTANLIALNKYDEAAFYNQESIFSKFHTYKNQYIIALKKGDYNTALTSFKKAKNAMNEAKLTTRDLAKFYVEEAQLYYLLNKPNEALKSLKKSTKILLPNFDNEGLPNKTHLYAENTFIDIFDLYANLQTNSEIKLESYNLSFYVSNLLRNSWTSQETKTLNETNNRIRSEKCIDILLSLYNKTKIKSHLFEALQYSENNKVSTLKEIFQKKTRLQHNPKDTLLAKEFKLLKDQEHITSLLINEQLGHNQASKINDLSKQLSAISIQLKKLKTAIAIKYPNNEASFSLKTLQNNLKTDNSVLVEYFYGESNIYQFVISNNNILLNRINLSTDIKNHIIEFIHLFDNASIINNNISNYTSKAFKLFQLLKFDTIPKSKNTIIIPDGLLNFIPFETLLTTNTNSYYFSKMPFVINNQNIVYNSSIYFYLAKNKTIKNNKLLGFFPLFKNTKKQLTYSLDEANAIRNEMTSELFIADKATKTDFIENANKYGILHLSTHASSGNFSKPANIDFYDNTLFLNELYSLNLNTNLVVLSACETGVGKLYKGEGAMSIARGFQYSGAKNLLFSLWQINDLSTSQIMQSFYKNYSNTQSACHSNQQSKLDYLQNKNISNAKKSPYYWGSFVYYGKLDKPNHDHLLFNIIIGMVLVLIAVFLLLKYKKQHGKDTARISS</sequence>
<keyword evidence="1" id="KW-1133">Transmembrane helix</keyword>
<evidence type="ECO:0000259" key="2">
    <source>
        <dbReference type="Pfam" id="PF12770"/>
    </source>
</evidence>
<dbReference type="AlphaFoldDB" id="A0A0P0DB20"/>
<evidence type="ECO:0000313" key="4">
    <source>
        <dbReference type="EMBL" id="ALJ05272.1"/>
    </source>
</evidence>
<evidence type="ECO:0000256" key="1">
    <source>
        <dbReference type="SAM" id="Phobius"/>
    </source>
</evidence>
<dbReference type="Gene3D" id="1.25.40.10">
    <property type="entry name" value="Tetratricopeptide repeat domain"/>
    <property type="match status" value="2"/>
</dbReference>
<gene>
    <name evidence="4" type="ORF">APS56_09120</name>
</gene>
<dbReference type="Pfam" id="PF12862">
    <property type="entry name" value="ANAPC5"/>
    <property type="match status" value="2"/>
</dbReference>
<evidence type="ECO:0000313" key="5">
    <source>
        <dbReference type="Proteomes" id="UP000057981"/>
    </source>
</evidence>
<dbReference type="InterPro" id="IPR011990">
    <property type="entry name" value="TPR-like_helical_dom_sf"/>
</dbReference>
<dbReference type="InterPro" id="IPR026000">
    <property type="entry name" value="Apc5_dom"/>
</dbReference>
<keyword evidence="1" id="KW-0472">Membrane</keyword>
<accession>A0A0P0DB20</accession>
<dbReference type="PATRIC" id="fig|1736674.3.peg.1864"/>
<feature type="domain" description="CHAT" evidence="2">
    <location>
        <begin position="568"/>
        <end position="819"/>
    </location>
</feature>
<evidence type="ECO:0000259" key="3">
    <source>
        <dbReference type="Pfam" id="PF12862"/>
    </source>
</evidence>
<dbReference type="SUPFAM" id="SSF48452">
    <property type="entry name" value="TPR-like"/>
    <property type="match status" value="1"/>
</dbReference>
<feature type="transmembrane region" description="Helical" evidence="1">
    <location>
        <begin position="829"/>
        <end position="848"/>
    </location>
</feature>
<dbReference type="PANTHER" id="PTHR10098">
    <property type="entry name" value="RAPSYN-RELATED"/>
    <property type="match status" value="1"/>
</dbReference>
<dbReference type="STRING" id="1736674.APS56_09120"/>
<name>A0A0P0DB20_9FLAO</name>
<dbReference type="Proteomes" id="UP000057981">
    <property type="component" value="Chromosome"/>
</dbReference>
<dbReference type="RefSeq" id="WP_054727385.1">
    <property type="nucleotide sequence ID" value="NZ_CP012898.1"/>
</dbReference>
<protein>
    <recommendedName>
        <fullName evidence="6">CHAT domain-containing protein</fullName>
    </recommendedName>
</protein>
<feature type="domain" description="Anaphase-promoting complex subunit 5" evidence="3">
    <location>
        <begin position="124"/>
        <end position="176"/>
    </location>
</feature>
<dbReference type="SMART" id="SM00028">
    <property type="entry name" value="TPR"/>
    <property type="match status" value="5"/>
</dbReference>
<proteinExistence type="predicted"/>
<dbReference type="InterPro" id="IPR019734">
    <property type="entry name" value="TPR_rpt"/>
</dbReference>
<dbReference type="Pfam" id="PF12770">
    <property type="entry name" value="CHAT"/>
    <property type="match status" value="1"/>
</dbReference>
<dbReference type="InterPro" id="IPR024983">
    <property type="entry name" value="CHAT_dom"/>
</dbReference>
<keyword evidence="5" id="KW-1185">Reference proteome</keyword>
<organism evidence="4 5">
    <name type="scientific">Pseudalgibacter alginicilyticus</name>
    <dbReference type="NCBI Taxonomy" id="1736674"/>
    <lineage>
        <taxon>Bacteria</taxon>
        <taxon>Pseudomonadati</taxon>
        <taxon>Bacteroidota</taxon>
        <taxon>Flavobacteriia</taxon>
        <taxon>Flavobacteriales</taxon>
        <taxon>Flavobacteriaceae</taxon>
        <taxon>Pseudalgibacter</taxon>
    </lineage>
</organism>
<reference evidence="4 5" key="1">
    <citation type="submission" date="2015-10" db="EMBL/GenBank/DDBJ databases">
        <authorList>
            <person name="Gilbert D.G."/>
        </authorList>
    </citation>
    <scope>NUCLEOTIDE SEQUENCE [LARGE SCALE GENOMIC DNA]</scope>
    <source>
        <strain evidence="5">HZ-22</strain>
    </source>
</reference>
<feature type="domain" description="Anaphase-promoting complex subunit 5" evidence="3">
    <location>
        <begin position="225"/>
        <end position="299"/>
    </location>
</feature>
<keyword evidence="1" id="KW-0812">Transmembrane</keyword>
<dbReference type="OrthoDB" id="9771112at2"/>